<comment type="similarity">
    <text evidence="2">Belongs to the BCCT transporter (TC 2.A.15) family.</text>
</comment>
<evidence type="ECO:0000256" key="6">
    <source>
        <dbReference type="ARBA" id="ARBA00022989"/>
    </source>
</evidence>
<keyword evidence="5 8" id="KW-0812">Transmembrane</keyword>
<dbReference type="EMBL" id="CP035485">
    <property type="protein sequence ID" value="QDI92609.1"/>
    <property type="molecule type" value="Genomic_DNA"/>
</dbReference>
<feature type="transmembrane region" description="Helical" evidence="8">
    <location>
        <begin position="312"/>
        <end position="331"/>
    </location>
</feature>
<evidence type="ECO:0000256" key="4">
    <source>
        <dbReference type="ARBA" id="ARBA00022475"/>
    </source>
</evidence>
<protein>
    <submittedName>
        <fullName evidence="9">BCCT family transporter</fullName>
    </submittedName>
</protein>
<name>A0A514LL66_9BACI</name>
<reference evidence="10" key="1">
    <citation type="submission" date="2019-01" db="EMBL/GenBank/DDBJ databases">
        <title>Genomic analysis of Salicibibacter sp. NKC3-5.</title>
        <authorList>
            <person name="Oh Y.J."/>
        </authorList>
    </citation>
    <scope>NUCLEOTIDE SEQUENCE [LARGE SCALE GENOMIC DNA]</scope>
    <source>
        <strain evidence="10">NKC3-5</strain>
    </source>
</reference>
<evidence type="ECO:0000256" key="2">
    <source>
        <dbReference type="ARBA" id="ARBA00005658"/>
    </source>
</evidence>
<evidence type="ECO:0000313" key="9">
    <source>
        <dbReference type="EMBL" id="QDI92609.1"/>
    </source>
</evidence>
<evidence type="ECO:0000256" key="1">
    <source>
        <dbReference type="ARBA" id="ARBA00004651"/>
    </source>
</evidence>
<gene>
    <name evidence="9" type="ORF">EPH95_16655</name>
</gene>
<dbReference type="Proteomes" id="UP000319756">
    <property type="component" value="Chromosome"/>
</dbReference>
<dbReference type="PANTHER" id="PTHR30047:SF7">
    <property type="entry name" value="HIGH-AFFINITY CHOLINE TRANSPORT PROTEIN"/>
    <property type="match status" value="1"/>
</dbReference>
<evidence type="ECO:0000256" key="3">
    <source>
        <dbReference type="ARBA" id="ARBA00022448"/>
    </source>
</evidence>
<dbReference type="KEGG" id="sale:EPH95_16655"/>
<dbReference type="RefSeq" id="WP_142091112.1">
    <property type="nucleotide sequence ID" value="NZ_CP035485.1"/>
</dbReference>
<feature type="transmembrane region" description="Helical" evidence="8">
    <location>
        <begin position="141"/>
        <end position="160"/>
    </location>
</feature>
<feature type="transmembrane region" description="Helical" evidence="8">
    <location>
        <begin position="399"/>
        <end position="419"/>
    </location>
</feature>
<sequence length="502" mass="54466">MNQKLDWPVFAISGGALVLFVVASLMNAGAVADMVDLLFGWATSYFGAFWQVFMVLVFAIALGLMISRYGNVRLGVQNRPDTNYFKWIAMIVTTLMAGGGVFWAAAEPIYHFLETPPMYGDVPPAEEATVTPALAQSFLDWGFLAWAVNGTLVAVVVMYGQSKGMPLKPRILLFPIFGEKIMKRSVLGTLVDTCAIVAVAAGTIGPIGFLGLQAAYMMDDLFGIPNTLITQLVVVAVLILIAAISAMTGIHKGIQFLSRFNVIFALVLSVVILLLGPARFIIDSFIESYGIYVQDFLKLAFYRGDEDWLSQWTLFFWGWFIGYAPMMGIFIGRISNGRTLRELFLAVIIIAPLVMNFWFTVIGGSGIFFEQQNPGSVGGPLDEGGLAASINAIVTQLPLGFWIAAAFLVVTVVFVATTADTMSYTISMSITGRENPQKGVRVFWAVIMGAVASVLIVIGESSVDALQSFIVVTAVPVSLILLPILWLAPRVAKKMAKDQGIK</sequence>
<dbReference type="Pfam" id="PF02028">
    <property type="entry name" value="BCCT"/>
    <property type="match status" value="1"/>
</dbReference>
<keyword evidence="3" id="KW-0813">Transport</keyword>
<dbReference type="InterPro" id="IPR000060">
    <property type="entry name" value="BCCT_transptr"/>
</dbReference>
<evidence type="ECO:0000256" key="5">
    <source>
        <dbReference type="ARBA" id="ARBA00022692"/>
    </source>
</evidence>
<organism evidence="9 10">
    <name type="scientific">Salicibibacter halophilus</name>
    <dbReference type="NCBI Taxonomy" id="2502791"/>
    <lineage>
        <taxon>Bacteria</taxon>
        <taxon>Bacillati</taxon>
        <taxon>Bacillota</taxon>
        <taxon>Bacilli</taxon>
        <taxon>Bacillales</taxon>
        <taxon>Bacillaceae</taxon>
        <taxon>Salicibibacter</taxon>
    </lineage>
</organism>
<keyword evidence="7 8" id="KW-0472">Membrane</keyword>
<dbReference type="PANTHER" id="PTHR30047">
    <property type="entry name" value="HIGH-AFFINITY CHOLINE TRANSPORT PROTEIN-RELATED"/>
    <property type="match status" value="1"/>
</dbReference>
<feature type="transmembrane region" description="Helical" evidence="8">
    <location>
        <begin position="262"/>
        <end position="282"/>
    </location>
</feature>
<feature type="transmembrane region" description="Helical" evidence="8">
    <location>
        <begin position="343"/>
        <end position="369"/>
    </location>
</feature>
<dbReference type="GO" id="GO:0005886">
    <property type="term" value="C:plasma membrane"/>
    <property type="evidence" value="ECO:0007669"/>
    <property type="project" value="UniProtKB-SubCell"/>
</dbReference>
<dbReference type="OrthoDB" id="9775735at2"/>
<dbReference type="AlphaFoldDB" id="A0A514LL66"/>
<proteinExistence type="inferred from homology"/>
<evidence type="ECO:0000256" key="7">
    <source>
        <dbReference type="ARBA" id="ARBA00023136"/>
    </source>
</evidence>
<keyword evidence="4" id="KW-1003">Cell membrane</keyword>
<dbReference type="GO" id="GO:0022857">
    <property type="term" value="F:transmembrane transporter activity"/>
    <property type="evidence" value="ECO:0007669"/>
    <property type="project" value="InterPro"/>
</dbReference>
<accession>A0A514LL66</accession>
<feature type="transmembrane region" description="Helical" evidence="8">
    <location>
        <begin position="7"/>
        <end position="28"/>
    </location>
</feature>
<feature type="transmembrane region" description="Helical" evidence="8">
    <location>
        <begin position="87"/>
        <end position="106"/>
    </location>
</feature>
<feature type="transmembrane region" description="Helical" evidence="8">
    <location>
        <begin position="440"/>
        <end position="459"/>
    </location>
</feature>
<evidence type="ECO:0000256" key="8">
    <source>
        <dbReference type="SAM" id="Phobius"/>
    </source>
</evidence>
<feature type="transmembrane region" description="Helical" evidence="8">
    <location>
        <begin position="465"/>
        <end position="488"/>
    </location>
</feature>
<keyword evidence="6 8" id="KW-1133">Transmembrane helix</keyword>
<keyword evidence="10" id="KW-1185">Reference proteome</keyword>
<feature type="transmembrane region" description="Helical" evidence="8">
    <location>
        <begin position="48"/>
        <end position="66"/>
    </location>
</feature>
<feature type="transmembrane region" description="Helical" evidence="8">
    <location>
        <begin position="228"/>
        <end position="250"/>
    </location>
</feature>
<comment type="subcellular location">
    <subcellularLocation>
        <location evidence="1">Cell membrane</location>
        <topology evidence="1">Multi-pass membrane protein</topology>
    </subcellularLocation>
</comment>
<evidence type="ECO:0000313" key="10">
    <source>
        <dbReference type="Proteomes" id="UP000319756"/>
    </source>
</evidence>
<feature type="transmembrane region" description="Helical" evidence="8">
    <location>
        <begin position="190"/>
        <end position="216"/>
    </location>
</feature>